<sequence>MKKSTRKGLSFLLSLVMAFAMIIPTYVKAATPGSTEVKLTILGTSDMHGNLTSYVYEAAKDYENSGFARTATLVKQTRTENPNTLVIDNGDTIQGTIMTDDLYNTDLSKPNPVMDMMNYIGYDSMTLGNHEFNFGVPMIEKLKKEAKFPILSANIYKKATGENFATPYIVKEFDGVKVGVLGLTVPSVPSWDANKEGVKDLEFKHMADEAQKYVKILKEKEQVDVIIATAHAGLDSRHEQDGGDAARLVAERCPEIDAFLVGHDHITVNENINGVLVAAPYKDREVVRFDLTINKDTKKVTDKQTTILKLADYTADEGATKVAAPYDKETKAFLENTIGVATEDFHPASEVKGIPEAQIKDTGLIDLINNVQLEATGADVAAAALFKPSANLPKGELNFANVFDIYQYANTLVGIEVTGKELKNYMEWSVSYYNTFKPGDLTISFNPNIRVYAYDMFQGVDYTVDISEPVGSRIKDVMYKGEPLADDIVLKLAINDYRYSGIGPSGEKIISGTPYFTSDPKALRTYIKEYIEKEGTITPVADNNWKIVGNEWNLELRKIAVEAINNGTIVLPTSADGRTVNVGAVTELDLIQAGLHPTYTDFMTVIHTNDSHTRIEETSSDGMGFAKVADKVNQLRTRYGKDHVLLLDGGDTLHGLPLITTTKGEAMTKVMNALGYDAMVAGNHDFNYGYERLIELDKMLEFPVLSANVTKGNDDILTPYIIKEVAGKKVAIFGLETPDTTIMTHPKNVEGLTFEDPSKAAQKMVKELEGKADFIVALCHLGLDSNSSITSEKVAGNVKGIDLIVDGHSHTTLPQGKIVNDTLIVQTGEYTKNLGQVNILFKKDGTFDMAPMHITKADAAGLTADKAVSDLIKELKANFDVVTEEVVGTTPVALQGEREFVRKGETNLGNLITNALIEATGADVALTNGGGIRASIDVGDITKKEVITVLPFGNYGVMIEATGQEIKDALEVGAAKYPEANGAFSHVAGMSYKFDPAQPVGNRIVEVLVDEKPIDLNKTYKLATNDFIAAGGDGYVMFKGNKSLGEFSALDELVIEYLSTKGVEGIEVNGRIVPITSEVEQVELKPAA</sequence>
<keyword evidence="1 2" id="KW-0732">Signal</keyword>
<feature type="chain" id="PRO_5041403348" evidence="2">
    <location>
        <begin position="30"/>
        <end position="1088"/>
    </location>
</feature>
<dbReference type="InterPro" id="IPR029052">
    <property type="entry name" value="Metallo-depent_PP-like"/>
</dbReference>
<dbReference type="Proteomes" id="UP001169242">
    <property type="component" value="Unassembled WGS sequence"/>
</dbReference>
<feature type="domain" description="5'-Nucleotidase C-terminal" evidence="4">
    <location>
        <begin position="886"/>
        <end position="1039"/>
    </location>
</feature>
<reference evidence="5" key="1">
    <citation type="journal article" date="2023" name="Int. J. Syst. Evol. Microbiol.">
        <title>&lt;i&gt;Holtiella tumoricola&lt;/i&gt; gen. nov. sp. nov., isolated from a human clinical sample.</title>
        <authorList>
            <person name="Allen-Vercoe E."/>
            <person name="Daigneault M.C."/>
            <person name="Vancuren S.J."/>
            <person name="Cochrane K."/>
            <person name="O'Neal L.L."/>
            <person name="Sankaranarayanan K."/>
            <person name="Lawson P.A."/>
        </authorList>
    </citation>
    <scope>NUCLEOTIDE SEQUENCE</scope>
    <source>
        <strain evidence="5">CC70A</strain>
    </source>
</reference>
<dbReference type="EMBL" id="JAQIFT010000074">
    <property type="protein sequence ID" value="MDA3734226.1"/>
    <property type="molecule type" value="Genomic_DNA"/>
</dbReference>
<dbReference type="InterPro" id="IPR008334">
    <property type="entry name" value="5'-Nucleotdase_C"/>
</dbReference>
<dbReference type="PROSITE" id="PS00786">
    <property type="entry name" value="5_NUCLEOTIDASE_2"/>
    <property type="match status" value="1"/>
</dbReference>
<comment type="caution">
    <text evidence="5">The sequence shown here is derived from an EMBL/GenBank/DDBJ whole genome shotgun (WGS) entry which is preliminary data.</text>
</comment>
<feature type="signal peptide" evidence="2">
    <location>
        <begin position="1"/>
        <end position="29"/>
    </location>
</feature>
<dbReference type="GO" id="GO:0046872">
    <property type="term" value="F:metal ion binding"/>
    <property type="evidence" value="ECO:0007669"/>
    <property type="project" value="InterPro"/>
</dbReference>
<dbReference type="PANTHER" id="PTHR11575:SF24">
    <property type="entry name" value="5'-NUCLEOTIDASE"/>
    <property type="match status" value="1"/>
</dbReference>
<keyword evidence="6" id="KW-1185">Reference proteome</keyword>
<dbReference type="PRINTS" id="PR01607">
    <property type="entry name" value="APYRASEFAMLY"/>
</dbReference>
<dbReference type="GO" id="GO:0000166">
    <property type="term" value="F:nucleotide binding"/>
    <property type="evidence" value="ECO:0007669"/>
    <property type="project" value="InterPro"/>
</dbReference>
<dbReference type="SUPFAM" id="SSF55816">
    <property type="entry name" value="5'-nucleotidase (syn. UDP-sugar hydrolase), C-terminal domain"/>
    <property type="match status" value="2"/>
</dbReference>
<dbReference type="GO" id="GO:0016788">
    <property type="term" value="F:hydrolase activity, acting on ester bonds"/>
    <property type="evidence" value="ECO:0007669"/>
    <property type="project" value="InterPro"/>
</dbReference>
<dbReference type="RefSeq" id="WP_271013805.1">
    <property type="nucleotide sequence ID" value="NZ_JAQIFT010000074.1"/>
</dbReference>
<accession>A0AA42DSV0</accession>
<proteinExistence type="predicted"/>
<protein>
    <submittedName>
        <fullName evidence="5">5'-nucleotidase C-terminal domain-containing protein</fullName>
    </submittedName>
</protein>
<dbReference type="Gene3D" id="3.60.21.10">
    <property type="match status" value="2"/>
</dbReference>
<dbReference type="Pfam" id="PF00149">
    <property type="entry name" value="Metallophos"/>
    <property type="match status" value="2"/>
</dbReference>
<organism evidence="5 6">
    <name type="scientific">Holtiella tumoricola</name>
    <dbReference type="NCBI Taxonomy" id="3018743"/>
    <lineage>
        <taxon>Bacteria</taxon>
        <taxon>Bacillati</taxon>
        <taxon>Bacillota</taxon>
        <taxon>Clostridia</taxon>
        <taxon>Lachnospirales</taxon>
        <taxon>Cellulosilyticaceae</taxon>
        <taxon>Holtiella</taxon>
    </lineage>
</organism>
<dbReference type="InterPro" id="IPR036907">
    <property type="entry name" value="5'-Nucleotdase_C_sf"/>
</dbReference>
<dbReference type="PANTHER" id="PTHR11575">
    <property type="entry name" value="5'-NUCLEOTIDASE-RELATED"/>
    <property type="match status" value="1"/>
</dbReference>
<name>A0AA42DSV0_9FIRM</name>
<dbReference type="InterPro" id="IPR006179">
    <property type="entry name" value="5_nucleotidase/apyrase"/>
</dbReference>
<evidence type="ECO:0000256" key="2">
    <source>
        <dbReference type="SAM" id="SignalP"/>
    </source>
</evidence>
<gene>
    <name evidence="5" type="ORF">PBV87_22385</name>
</gene>
<dbReference type="InterPro" id="IPR006146">
    <property type="entry name" value="5'-Nucleotdase_CS"/>
</dbReference>
<dbReference type="Gene3D" id="3.90.780.10">
    <property type="entry name" value="5'-Nucleotidase, C-terminal domain"/>
    <property type="match status" value="2"/>
</dbReference>
<dbReference type="Pfam" id="PF02872">
    <property type="entry name" value="5_nucleotid_C"/>
    <property type="match status" value="2"/>
</dbReference>
<dbReference type="SUPFAM" id="SSF56300">
    <property type="entry name" value="Metallo-dependent phosphatases"/>
    <property type="match status" value="2"/>
</dbReference>
<dbReference type="GO" id="GO:0009166">
    <property type="term" value="P:nucleotide catabolic process"/>
    <property type="evidence" value="ECO:0007669"/>
    <property type="project" value="InterPro"/>
</dbReference>
<evidence type="ECO:0000259" key="4">
    <source>
        <dbReference type="Pfam" id="PF02872"/>
    </source>
</evidence>
<feature type="domain" description="5'-Nucleotidase C-terminal" evidence="4">
    <location>
        <begin position="355"/>
        <end position="501"/>
    </location>
</feature>
<dbReference type="InterPro" id="IPR004843">
    <property type="entry name" value="Calcineurin-like_PHP"/>
</dbReference>
<dbReference type="AlphaFoldDB" id="A0AA42DSV0"/>
<feature type="domain" description="Calcineurin-like phosphoesterase" evidence="3">
    <location>
        <begin position="603"/>
        <end position="811"/>
    </location>
</feature>
<evidence type="ECO:0000313" key="6">
    <source>
        <dbReference type="Proteomes" id="UP001169242"/>
    </source>
</evidence>
<evidence type="ECO:0000313" key="5">
    <source>
        <dbReference type="EMBL" id="MDA3734226.1"/>
    </source>
</evidence>
<evidence type="ECO:0000259" key="3">
    <source>
        <dbReference type="Pfam" id="PF00149"/>
    </source>
</evidence>
<evidence type="ECO:0000256" key="1">
    <source>
        <dbReference type="ARBA" id="ARBA00022729"/>
    </source>
</evidence>
<feature type="domain" description="Calcineurin-like phosphoesterase" evidence="3">
    <location>
        <begin position="40"/>
        <end position="266"/>
    </location>
</feature>